<dbReference type="AlphaFoldDB" id="R9T8F4"/>
<dbReference type="SUPFAM" id="SSF47598">
    <property type="entry name" value="Ribbon-helix-helix"/>
    <property type="match status" value="1"/>
</dbReference>
<dbReference type="Gene3D" id="1.10.1220.10">
    <property type="entry name" value="Met repressor-like"/>
    <property type="match status" value="1"/>
</dbReference>
<evidence type="ECO:0008006" key="3">
    <source>
        <dbReference type="Google" id="ProtNLM"/>
    </source>
</evidence>
<dbReference type="KEGG" id="mer:MMINT_16940"/>
<dbReference type="RefSeq" id="WP_020449510.1">
    <property type="nucleotide sequence ID" value="NC_021353.1"/>
</dbReference>
<dbReference type="Proteomes" id="UP000014070">
    <property type="component" value="Chromosome"/>
</dbReference>
<dbReference type="HOGENOM" id="CLU_191912_0_0_2"/>
<evidence type="ECO:0000313" key="2">
    <source>
        <dbReference type="Proteomes" id="UP000014070"/>
    </source>
</evidence>
<dbReference type="EMBL" id="CP005934">
    <property type="protein sequence ID" value="AGN26985.1"/>
    <property type="molecule type" value="Genomic_DNA"/>
</dbReference>
<sequence>MPTKVPPKKSFRVLVPEELEPKIDKLVEEGHYNGKSDFAMRLIRDYIDKKEEEETVRKKYEILKAEKKLKESSNDEKE</sequence>
<accession>R9T8F4</accession>
<dbReference type="OrthoDB" id="56938at2157"/>
<reference evidence="1 2" key="1">
    <citation type="journal article" date="2013" name="Genome Announc.">
        <title>Genome sequence of 'Candidatus Methanomassiliicoccus intestinalis' Issoire-Mx1, a third thermoplasmatales-related methanogenic archaeon from human feces.</title>
        <authorList>
            <person name="Borrel G."/>
            <person name="Harris H.M."/>
            <person name="Parisot N."/>
            <person name="Gaci N."/>
            <person name="Tottey W."/>
            <person name="Mihajlovski A."/>
            <person name="Deane J."/>
            <person name="Gribaldo S."/>
            <person name="Bardot O."/>
            <person name="Peyretaillade E."/>
            <person name="Peyret P."/>
            <person name="O'Toole P.W."/>
            <person name="Brugere J.F."/>
        </authorList>
    </citation>
    <scope>NUCLEOTIDE SEQUENCE [LARGE SCALE GENOMIC DNA]</scope>
    <source>
        <strain evidence="1 2">Issoire-Mx1</strain>
    </source>
</reference>
<dbReference type="InParanoid" id="R9T8F4"/>
<organism evidence="1 2">
    <name type="scientific">Methanomassiliicoccus intestinalis (strain Issoire-Mx1)</name>
    <dbReference type="NCBI Taxonomy" id="1295009"/>
    <lineage>
        <taxon>Archaea</taxon>
        <taxon>Methanobacteriati</taxon>
        <taxon>Thermoplasmatota</taxon>
        <taxon>Thermoplasmata</taxon>
        <taxon>Methanomassiliicoccales</taxon>
        <taxon>Methanomassiliicoccaceae</taxon>
        <taxon>Methanomassiliicoccus</taxon>
    </lineage>
</organism>
<evidence type="ECO:0000313" key="1">
    <source>
        <dbReference type="EMBL" id="AGN26985.1"/>
    </source>
</evidence>
<proteinExistence type="predicted"/>
<dbReference type="InterPro" id="IPR013321">
    <property type="entry name" value="Arc_rbn_hlx_hlx"/>
</dbReference>
<dbReference type="GeneID" id="41324053"/>
<protein>
    <recommendedName>
        <fullName evidence="3">Ribbon-helix-helix protein CopG domain-containing protein</fullName>
    </recommendedName>
</protein>
<gene>
    <name evidence="1" type="ORF">MMINT_16940</name>
</gene>
<keyword evidence="2" id="KW-1185">Reference proteome</keyword>
<dbReference type="InterPro" id="IPR010985">
    <property type="entry name" value="Ribbon_hlx_hlx"/>
</dbReference>
<dbReference type="GO" id="GO:0006355">
    <property type="term" value="P:regulation of DNA-templated transcription"/>
    <property type="evidence" value="ECO:0007669"/>
    <property type="project" value="InterPro"/>
</dbReference>
<name>R9T8F4_METII</name>